<feature type="transmembrane region" description="Helical" evidence="6">
    <location>
        <begin position="121"/>
        <end position="147"/>
    </location>
</feature>
<keyword evidence="5 6" id="KW-0472">Membrane</keyword>
<reference evidence="7" key="1">
    <citation type="submission" date="2014-07" db="EMBL/GenBank/DDBJ databases">
        <authorList>
            <person name="Urmite Genomes Urmite Genomes"/>
        </authorList>
    </citation>
    <scope>NUCLEOTIDE SEQUENCE</scope>
    <source>
        <strain evidence="7">13S34_air</strain>
    </source>
</reference>
<dbReference type="Pfam" id="PF06081">
    <property type="entry name" value="ArAE_1"/>
    <property type="match status" value="1"/>
</dbReference>
<dbReference type="PANTHER" id="PTHR30509:SF9">
    <property type="entry name" value="MULTIDRUG RESISTANCE PROTEIN MDTO"/>
    <property type="match status" value="1"/>
</dbReference>
<organism evidence="7">
    <name type="scientific">Metalysinibacillus saudimassiliensis</name>
    <dbReference type="NCBI Taxonomy" id="1461583"/>
    <lineage>
        <taxon>Bacteria</taxon>
        <taxon>Bacillati</taxon>
        <taxon>Bacillota</taxon>
        <taxon>Bacilli</taxon>
        <taxon>Bacillales</taxon>
        <taxon>Caryophanaceae</taxon>
        <taxon>Metalysinibacillus</taxon>
    </lineage>
</organism>
<gene>
    <name evidence="7" type="ORF">BN1050_01842</name>
</gene>
<comment type="subcellular location">
    <subcellularLocation>
        <location evidence="1">Cell membrane</location>
        <topology evidence="1">Multi-pass membrane protein</topology>
    </subcellularLocation>
</comment>
<dbReference type="AlphaFoldDB" id="A0A078MHM9"/>
<dbReference type="EMBL" id="LN483075">
    <property type="protein sequence ID" value="CEA04141.1"/>
    <property type="molecule type" value="Genomic_DNA"/>
</dbReference>
<evidence type="ECO:0000256" key="1">
    <source>
        <dbReference type="ARBA" id="ARBA00004651"/>
    </source>
</evidence>
<evidence type="ECO:0000256" key="5">
    <source>
        <dbReference type="ARBA" id="ARBA00023136"/>
    </source>
</evidence>
<dbReference type="PANTHER" id="PTHR30509">
    <property type="entry name" value="P-HYDROXYBENZOIC ACID EFFLUX PUMP SUBUNIT-RELATED"/>
    <property type="match status" value="1"/>
</dbReference>
<dbReference type="InterPro" id="IPR010343">
    <property type="entry name" value="ArAE_1"/>
</dbReference>
<protein>
    <submittedName>
        <fullName evidence="7">Fusaric acid resistance protein family protein</fullName>
    </submittedName>
</protein>
<evidence type="ECO:0000256" key="6">
    <source>
        <dbReference type="SAM" id="Phobius"/>
    </source>
</evidence>
<keyword evidence="2" id="KW-1003">Cell membrane</keyword>
<accession>A0A078MHM9</accession>
<evidence type="ECO:0000256" key="4">
    <source>
        <dbReference type="ARBA" id="ARBA00022989"/>
    </source>
</evidence>
<name>A0A078MHM9_9BACL</name>
<dbReference type="HOGENOM" id="CLU_067028_0_0_9"/>
<feature type="transmembrane region" description="Helical" evidence="6">
    <location>
        <begin position="12"/>
        <end position="44"/>
    </location>
</feature>
<keyword evidence="3 6" id="KW-0812">Transmembrane</keyword>
<keyword evidence="4 6" id="KW-1133">Transmembrane helix</keyword>
<evidence type="ECO:0000313" key="7">
    <source>
        <dbReference type="EMBL" id="CEA04141.1"/>
    </source>
</evidence>
<feature type="transmembrane region" description="Helical" evidence="6">
    <location>
        <begin position="56"/>
        <end position="76"/>
    </location>
</feature>
<proteinExistence type="predicted"/>
<dbReference type="GO" id="GO:0005886">
    <property type="term" value="C:plasma membrane"/>
    <property type="evidence" value="ECO:0007669"/>
    <property type="project" value="UniProtKB-SubCell"/>
</dbReference>
<evidence type="ECO:0000256" key="3">
    <source>
        <dbReference type="ARBA" id="ARBA00022692"/>
    </source>
</evidence>
<sequence>MFLSFSFRGGRIFKTAIAVFITAWLCTLLDWPATFAVITAIVTLEPTVTDSVKKSFVRFPASAIGAFYTVLSVFLLGHTPLTYTVSAALTIATCYKLKLHDGLLVATLTAVAMVDVVHSNFLIAFIVRLGTTTIGLLVSTAVNMLVFPPEYSTMIAKHLATSKQKLQELTPNVIQALIDGETDRSIHQSQITALQKDMALTAKLLQFQEKDTFHPLAAKSKYPIAPQKSQFQALKLMTHHLENLLALPLTKPRWTTIEHLQLVEANKALATQWDTLDAQHYKEQLAIITAQFFAEQRQATDTTFIPIESLLLFEIIALYEQLPKVKSQ</sequence>
<dbReference type="PATRIC" id="fig|1461583.4.peg.1766"/>
<evidence type="ECO:0000256" key="2">
    <source>
        <dbReference type="ARBA" id="ARBA00022475"/>
    </source>
</evidence>